<evidence type="ECO:0000313" key="2">
    <source>
        <dbReference type="Proteomes" id="UP001154114"/>
    </source>
</evidence>
<accession>A0A9N8KRI6</accession>
<dbReference type="Proteomes" id="UP001154114">
    <property type="component" value="Chromosome 2"/>
</dbReference>
<keyword evidence="2" id="KW-1185">Reference proteome</keyword>
<organism evidence="1 2">
    <name type="scientific">Chrysodeixis includens</name>
    <name type="common">Soybean looper</name>
    <name type="synonym">Pseudoplusia includens</name>
    <dbReference type="NCBI Taxonomy" id="689277"/>
    <lineage>
        <taxon>Eukaryota</taxon>
        <taxon>Metazoa</taxon>
        <taxon>Ecdysozoa</taxon>
        <taxon>Arthropoda</taxon>
        <taxon>Hexapoda</taxon>
        <taxon>Insecta</taxon>
        <taxon>Pterygota</taxon>
        <taxon>Neoptera</taxon>
        <taxon>Endopterygota</taxon>
        <taxon>Lepidoptera</taxon>
        <taxon>Glossata</taxon>
        <taxon>Ditrysia</taxon>
        <taxon>Noctuoidea</taxon>
        <taxon>Noctuidae</taxon>
        <taxon>Plusiinae</taxon>
        <taxon>Chrysodeixis</taxon>
    </lineage>
</organism>
<dbReference type="PROSITE" id="PS51257">
    <property type="entry name" value="PROKAR_LIPOPROTEIN"/>
    <property type="match status" value="1"/>
</dbReference>
<gene>
    <name evidence="1" type="ORF">CINC_LOCUS5402</name>
</gene>
<sequence>MKDNRPSPSTSASSNTLATISSLSCGCSSPFVSSLVASRRSSLPMYMSSSKSYMRNAYQALISRGAASLNTDIMSRKSSNVRFPEPSCENTWHMRRLNGFSLSSGSFSISSTGTAMVCGWFSVMRLGTNAGFTSLKRLNTLSISFLVKNVQS</sequence>
<proteinExistence type="predicted"/>
<dbReference type="AlphaFoldDB" id="A0A9N8KRI6"/>
<name>A0A9N8KRI6_CHRIL</name>
<dbReference type="EMBL" id="LR824005">
    <property type="protein sequence ID" value="CAD0194548.1"/>
    <property type="molecule type" value="Genomic_DNA"/>
</dbReference>
<reference evidence="1" key="1">
    <citation type="submission" date="2021-12" db="EMBL/GenBank/DDBJ databases">
        <authorList>
            <person name="King R."/>
        </authorList>
    </citation>
    <scope>NUCLEOTIDE SEQUENCE</scope>
</reference>
<protein>
    <submittedName>
        <fullName evidence="1">Uncharacterized protein</fullName>
    </submittedName>
</protein>
<evidence type="ECO:0000313" key="1">
    <source>
        <dbReference type="EMBL" id="CAD0194548.1"/>
    </source>
</evidence>